<dbReference type="PROSITE" id="PS51257">
    <property type="entry name" value="PROKAR_LIPOPROTEIN"/>
    <property type="match status" value="1"/>
</dbReference>
<protein>
    <submittedName>
        <fullName evidence="3">Uncharacterized protein</fullName>
    </submittedName>
</protein>
<keyword evidence="4" id="KW-1185">Reference proteome</keyword>
<name>A0A3N4Z360_9MICO</name>
<dbReference type="AlphaFoldDB" id="A0A3N4Z360"/>
<evidence type="ECO:0000256" key="2">
    <source>
        <dbReference type="SAM" id="SignalP"/>
    </source>
</evidence>
<feature type="coiled-coil region" evidence="1">
    <location>
        <begin position="263"/>
        <end position="290"/>
    </location>
</feature>
<accession>A0A3N4Z360</accession>
<reference evidence="3 4" key="1">
    <citation type="submission" date="2018-11" db="EMBL/GenBank/DDBJ databases">
        <title>Sequencing the genomes of 1000 actinobacteria strains.</title>
        <authorList>
            <person name="Klenk H.-P."/>
        </authorList>
    </citation>
    <scope>NUCLEOTIDE SEQUENCE [LARGE SCALE GENOMIC DNA]</scope>
    <source>
        <strain evidence="3 4">DSM 15700</strain>
    </source>
</reference>
<comment type="caution">
    <text evidence="3">The sequence shown here is derived from an EMBL/GenBank/DDBJ whole genome shotgun (WGS) entry which is preliminary data.</text>
</comment>
<keyword evidence="2" id="KW-0732">Signal</keyword>
<proteinExistence type="predicted"/>
<organism evidence="3 4">
    <name type="scientific">Myceligenerans xiligouense</name>
    <dbReference type="NCBI Taxonomy" id="253184"/>
    <lineage>
        <taxon>Bacteria</taxon>
        <taxon>Bacillati</taxon>
        <taxon>Actinomycetota</taxon>
        <taxon>Actinomycetes</taxon>
        <taxon>Micrococcales</taxon>
        <taxon>Promicromonosporaceae</taxon>
        <taxon>Myceligenerans</taxon>
    </lineage>
</organism>
<sequence>MRIARILCVFICCVSLAACTPTTAVNGSDDGLSSSGSATRGGQVSARHPAWDLPLEGEFVDMKLYGAAIDSAVRKCMEDAGLGYPVEKLDLVRGGTTETRSELGYRILTESTAKRYGYRDSPDPRVVEEREVMFERAGASYTAQFDNCSSRSIDVVPDLAGPGNVILALDAESREIASSDPNVQAASGRWRTCMVDAFPGLEIDGLPDDFASRYLSQELNNAAPVEPSEEEVAIAVQDVGCRGLTEFDQIYYEKVEDAQRRLITENRSELNDVRQEIERIQAAIDAFVEKDDVAVVRRP</sequence>
<evidence type="ECO:0000313" key="4">
    <source>
        <dbReference type="Proteomes" id="UP000280501"/>
    </source>
</evidence>
<dbReference type="Proteomes" id="UP000280501">
    <property type="component" value="Unassembled WGS sequence"/>
</dbReference>
<feature type="signal peptide" evidence="2">
    <location>
        <begin position="1"/>
        <end position="17"/>
    </location>
</feature>
<evidence type="ECO:0000256" key="1">
    <source>
        <dbReference type="SAM" id="Coils"/>
    </source>
</evidence>
<feature type="chain" id="PRO_5039341067" evidence="2">
    <location>
        <begin position="18"/>
        <end position="299"/>
    </location>
</feature>
<evidence type="ECO:0000313" key="3">
    <source>
        <dbReference type="EMBL" id="RPF19542.1"/>
    </source>
</evidence>
<gene>
    <name evidence="3" type="ORF">EDD34_0092</name>
</gene>
<dbReference type="EMBL" id="RKQZ01000001">
    <property type="protein sequence ID" value="RPF19542.1"/>
    <property type="molecule type" value="Genomic_DNA"/>
</dbReference>
<keyword evidence="1" id="KW-0175">Coiled coil</keyword>